<sequence length="70" mass="8104">MACKFNHPADRKLVTLIHSSTLFSGIRLYFLCAYKVLIVFLFVSVLFDLVSYVFFVMFEALKWVRNSSCG</sequence>
<organism evidence="2">
    <name type="scientific">Arundo donax</name>
    <name type="common">Giant reed</name>
    <name type="synonym">Donax arundinaceus</name>
    <dbReference type="NCBI Taxonomy" id="35708"/>
    <lineage>
        <taxon>Eukaryota</taxon>
        <taxon>Viridiplantae</taxon>
        <taxon>Streptophyta</taxon>
        <taxon>Embryophyta</taxon>
        <taxon>Tracheophyta</taxon>
        <taxon>Spermatophyta</taxon>
        <taxon>Magnoliopsida</taxon>
        <taxon>Liliopsida</taxon>
        <taxon>Poales</taxon>
        <taxon>Poaceae</taxon>
        <taxon>PACMAD clade</taxon>
        <taxon>Arundinoideae</taxon>
        <taxon>Arundineae</taxon>
        <taxon>Arundo</taxon>
    </lineage>
</organism>
<evidence type="ECO:0000256" key="1">
    <source>
        <dbReference type="SAM" id="Phobius"/>
    </source>
</evidence>
<feature type="transmembrane region" description="Helical" evidence="1">
    <location>
        <begin position="36"/>
        <end position="58"/>
    </location>
</feature>
<reference evidence="2" key="2">
    <citation type="journal article" date="2015" name="Data Brief">
        <title>Shoot transcriptome of the giant reed, Arundo donax.</title>
        <authorList>
            <person name="Barrero R.A."/>
            <person name="Guerrero F.D."/>
            <person name="Moolhuijzen P."/>
            <person name="Goolsby J.A."/>
            <person name="Tidwell J."/>
            <person name="Bellgard S.E."/>
            <person name="Bellgard M.I."/>
        </authorList>
    </citation>
    <scope>NUCLEOTIDE SEQUENCE</scope>
    <source>
        <tissue evidence="2">Shoot tissue taken approximately 20 cm above the soil surface</tissue>
    </source>
</reference>
<protein>
    <submittedName>
        <fullName evidence="2">Uncharacterized protein</fullName>
    </submittedName>
</protein>
<accession>A0A0A9FU92</accession>
<dbReference type="AlphaFoldDB" id="A0A0A9FU92"/>
<proteinExistence type="predicted"/>
<feature type="transmembrane region" description="Helical" evidence="1">
    <location>
        <begin position="12"/>
        <end position="30"/>
    </location>
</feature>
<dbReference type="EMBL" id="GBRH01186018">
    <property type="protein sequence ID" value="JAE11878.1"/>
    <property type="molecule type" value="Transcribed_RNA"/>
</dbReference>
<name>A0A0A9FU92_ARUDO</name>
<reference evidence="2" key="1">
    <citation type="submission" date="2014-09" db="EMBL/GenBank/DDBJ databases">
        <authorList>
            <person name="Magalhaes I.L.F."/>
            <person name="Oliveira U."/>
            <person name="Santos F.R."/>
            <person name="Vidigal T.H.D.A."/>
            <person name="Brescovit A.D."/>
            <person name="Santos A.J."/>
        </authorList>
    </citation>
    <scope>NUCLEOTIDE SEQUENCE</scope>
    <source>
        <tissue evidence="2">Shoot tissue taken approximately 20 cm above the soil surface</tissue>
    </source>
</reference>
<keyword evidence="1" id="KW-0812">Transmembrane</keyword>
<evidence type="ECO:0000313" key="2">
    <source>
        <dbReference type="EMBL" id="JAE11878.1"/>
    </source>
</evidence>
<keyword evidence="1" id="KW-0472">Membrane</keyword>
<keyword evidence="1" id="KW-1133">Transmembrane helix</keyword>